<protein>
    <recommendedName>
        <fullName evidence="3">Endonuclease/exonuclease/phosphatase domain-containing protein</fullName>
    </recommendedName>
</protein>
<dbReference type="AlphaFoldDB" id="A0AAQ3XBA2"/>
<gene>
    <name evidence="1" type="ORF">U9M48_036553</name>
</gene>
<name>A0AAQ3XBA2_PASNO</name>
<dbReference type="Proteomes" id="UP001341281">
    <property type="component" value="Chromosome 08"/>
</dbReference>
<evidence type="ECO:0008006" key="3">
    <source>
        <dbReference type="Google" id="ProtNLM"/>
    </source>
</evidence>
<reference evidence="1 2" key="1">
    <citation type="submission" date="2024-02" db="EMBL/GenBank/DDBJ databases">
        <title>High-quality chromosome-scale genome assembly of Pensacola bahiagrass (Paspalum notatum Flugge var. saurae).</title>
        <authorList>
            <person name="Vega J.M."/>
            <person name="Podio M."/>
            <person name="Orjuela J."/>
            <person name="Siena L.A."/>
            <person name="Pessino S.C."/>
            <person name="Combes M.C."/>
            <person name="Mariac C."/>
            <person name="Albertini E."/>
            <person name="Pupilli F."/>
            <person name="Ortiz J.P.A."/>
            <person name="Leblanc O."/>
        </authorList>
    </citation>
    <scope>NUCLEOTIDE SEQUENCE [LARGE SCALE GENOMIC DNA]</scope>
    <source>
        <strain evidence="1">R1</strain>
        <tissue evidence="1">Leaf</tissue>
    </source>
</reference>
<dbReference type="PANTHER" id="PTHR33710:SF72">
    <property type="entry name" value="OS04G0204200 PROTEIN"/>
    <property type="match status" value="1"/>
</dbReference>
<keyword evidence="2" id="KW-1185">Reference proteome</keyword>
<organism evidence="1 2">
    <name type="scientific">Paspalum notatum var. saurae</name>
    <dbReference type="NCBI Taxonomy" id="547442"/>
    <lineage>
        <taxon>Eukaryota</taxon>
        <taxon>Viridiplantae</taxon>
        <taxon>Streptophyta</taxon>
        <taxon>Embryophyta</taxon>
        <taxon>Tracheophyta</taxon>
        <taxon>Spermatophyta</taxon>
        <taxon>Magnoliopsida</taxon>
        <taxon>Liliopsida</taxon>
        <taxon>Poales</taxon>
        <taxon>Poaceae</taxon>
        <taxon>PACMAD clade</taxon>
        <taxon>Panicoideae</taxon>
        <taxon>Andropogonodae</taxon>
        <taxon>Paspaleae</taxon>
        <taxon>Paspalinae</taxon>
        <taxon>Paspalum</taxon>
    </lineage>
</organism>
<proteinExistence type="predicted"/>
<dbReference type="EMBL" id="CP144752">
    <property type="protein sequence ID" value="WVZ90237.1"/>
    <property type="molecule type" value="Genomic_DNA"/>
</dbReference>
<evidence type="ECO:0000313" key="2">
    <source>
        <dbReference type="Proteomes" id="UP001341281"/>
    </source>
</evidence>
<dbReference type="PANTHER" id="PTHR33710">
    <property type="entry name" value="BNAC02G09200D PROTEIN"/>
    <property type="match status" value="1"/>
</dbReference>
<sequence length="184" mass="21647">MELVRACQHNPLPTLIGGDFNIPRNRRRIMTDLIVAGFFFSMLFDLREIDLTGRQYTWANSLPKPTYEKLHRALIGVSDHTLLLLDTGTPAFFGTNRQFKFELNWLQRQRFDERVKEIWTKTNKGRNSVQRWNNKLSALRRFLRGWAAQTNGEYKKKKAELQNTICSLDIEAEVRDLNENELEC</sequence>
<evidence type="ECO:0000313" key="1">
    <source>
        <dbReference type="EMBL" id="WVZ90237.1"/>
    </source>
</evidence>
<accession>A0AAQ3XBA2</accession>